<gene>
    <name evidence="2" type="ORF">BD410DRAFT_698238</name>
</gene>
<protein>
    <recommendedName>
        <fullName evidence="1">C2H2-type domain-containing protein</fullName>
    </recommendedName>
</protein>
<sequence>CSHCSYQHLPSEDAVRRHVRQSNNHPACPVCYRNFCNHCSLYFASEMALENHFRDSRAHPRCAECKVGFLGVPEFKDHVAILHTYQAQCELCRRKFKDALTLQQHYVQSPNHPVCVTCTIGF</sequence>
<accession>A0A4Y7PQS2</accession>
<dbReference type="AlphaFoldDB" id="A0A4Y7PQS2"/>
<reference evidence="2 3" key="1">
    <citation type="submission" date="2018-06" db="EMBL/GenBank/DDBJ databases">
        <title>A transcriptomic atlas of mushroom development highlights an independent origin of complex multicellularity.</title>
        <authorList>
            <consortium name="DOE Joint Genome Institute"/>
            <person name="Krizsan K."/>
            <person name="Almasi E."/>
            <person name="Merenyi Z."/>
            <person name="Sahu N."/>
            <person name="Viragh M."/>
            <person name="Koszo T."/>
            <person name="Mondo S."/>
            <person name="Kiss B."/>
            <person name="Balint B."/>
            <person name="Kues U."/>
            <person name="Barry K."/>
            <person name="Hegedus J.C."/>
            <person name="Henrissat B."/>
            <person name="Johnson J."/>
            <person name="Lipzen A."/>
            <person name="Ohm R."/>
            <person name="Nagy I."/>
            <person name="Pangilinan J."/>
            <person name="Yan J."/>
            <person name="Xiong Y."/>
            <person name="Grigoriev I.V."/>
            <person name="Hibbett D.S."/>
            <person name="Nagy L.G."/>
        </authorList>
    </citation>
    <scope>NUCLEOTIDE SEQUENCE [LARGE SCALE GENOMIC DNA]</scope>
    <source>
        <strain evidence="2 3">SZMC22713</strain>
    </source>
</reference>
<dbReference type="PROSITE" id="PS00028">
    <property type="entry name" value="ZINC_FINGER_C2H2_1"/>
    <property type="match status" value="1"/>
</dbReference>
<evidence type="ECO:0000259" key="1">
    <source>
        <dbReference type="PROSITE" id="PS00028"/>
    </source>
</evidence>
<evidence type="ECO:0000313" key="3">
    <source>
        <dbReference type="Proteomes" id="UP000294933"/>
    </source>
</evidence>
<dbReference type="STRING" id="50990.A0A4Y7PQS2"/>
<dbReference type="SMART" id="SM00355">
    <property type="entry name" value="ZnF_C2H2"/>
    <property type="match status" value="3"/>
</dbReference>
<name>A0A4Y7PQS2_9AGAM</name>
<dbReference type="Pfam" id="PF12874">
    <property type="entry name" value="zf-met"/>
    <property type="match status" value="1"/>
</dbReference>
<feature type="non-terminal residue" evidence="2">
    <location>
        <position position="1"/>
    </location>
</feature>
<feature type="domain" description="C2H2-type" evidence="1">
    <location>
        <begin position="62"/>
        <end position="83"/>
    </location>
</feature>
<dbReference type="InterPro" id="IPR013087">
    <property type="entry name" value="Znf_C2H2_type"/>
</dbReference>
<dbReference type="Gene3D" id="3.30.160.60">
    <property type="entry name" value="Classic Zinc Finger"/>
    <property type="match status" value="1"/>
</dbReference>
<organism evidence="2 3">
    <name type="scientific">Rickenella mellea</name>
    <dbReference type="NCBI Taxonomy" id="50990"/>
    <lineage>
        <taxon>Eukaryota</taxon>
        <taxon>Fungi</taxon>
        <taxon>Dikarya</taxon>
        <taxon>Basidiomycota</taxon>
        <taxon>Agaricomycotina</taxon>
        <taxon>Agaricomycetes</taxon>
        <taxon>Hymenochaetales</taxon>
        <taxon>Rickenellaceae</taxon>
        <taxon>Rickenella</taxon>
    </lineage>
</organism>
<evidence type="ECO:0000313" key="2">
    <source>
        <dbReference type="EMBL" id="TDL17505.1"/>
    </source>
</evidence>
<dbReference type="Proteomes" id="UP000294933">
    <property type="component" value="Unassembled WGS sequence"/>
</dbReference>
<keyword evidence="3" id="KW-1185">Reference proteome</keyword>
<dbReference type="EMBL" id="ML170220">
    <property type="protein sequence ID" value="TDL17505.1"/>
    <property type="molecule type" value="Genomic_DNA"/>
</dbReference>
<dbReference type="OrthoDB" id="6105938at2759"/>
<proteinExistence type="predicted"/>
<feature type="non-terminal residue" evidence="2">
    <location>
        <position position="122"/>
    </location>
</feature>
<dbReference type="VEuPathDB" id="FungiDB:BD410DRAFT_698238"/>